<comment type="caution">
    <text evidence="2">The sequence shown here is derived from an EMBL/GenBank/DDBJ whole genome shotgun (WGS) entry which is preliminary data.</text>
</comment>
<name>A0AA39Y573_9PEZI</name>
<evidence type="ECO:0008006" key="4">
    <source>
        <dbReference type="Google" id="ProtNLM"/>
    </source>
</evidence>
<evidence type="ECO:0000256" key="1">
    <source>
        <dbReference type="SAM" id="SignalP"/>
    </source>
</evidence>
<keyword evidence="1" id="KW-0732">Signal</keyword>
<reference evidence="2" key="1">
    <citation type="submission" date="2023-06" db="EMBL/GenBank/DDBJ databases">
        <title>Multi-omics analyses reveal the molecular pathogenesis toolkit of Lasiodiplodia hormozganensis, a cross-kingdom pathogen.</title>
        <authorList>
            <person name="Felix C."/>
            <person name="Meneses R."/>
            <person name="Goncalves M.F.M."/>
            <person name="Tilleman L."/>
            <person name="Duarte A.S."/>
            <person name="Jorrin-Novo J.V."/>
            <person name="Van De Peer Y."/>
            <person name="Deforce D."/>
            <person name="Van Nieuwerburgh F."/>
            <person name="Esteves A.C."/>
            <person name="Alves A."/>
        </authorList>
    </citation>
    <scope>NUCLEOTIDE SEQUENCE</scope>
    <source>
        <strain evidence="2">CBS 339.90</strain>
    </source>
</reference>
<dbReference type="EMBL" id="JAUJDW010000055">
    <property type="protein sequence ID" value="KAK0645296.1"/>
    <property type="molecule type" value="Genomic_DNA"/>
</dbReference>
<dbReference type="AlphaFoldDB" id="A0AA39Y573"/>
<evidence type="ECO:0000313" key="3">
    <source>
        <dbReference type="Proteomes" id="UP001175001"/>
    </source>
</evidence>
<dbReference type="Proteomes" id="UP001175001">
    <property type="component" value="Unassembled WGS sequence"/>
</dbReference>
<proteinExistence type="predicted"/>
<feature type="signal peptide" evidence="1">
    <location>
        <begin position="1"/>
        <end position="18"/>
    </location>
</feature>
<accession>A0AA39Y573</accession>
<evidence type="ECO:0000313" key="2">
    <source>
        <dbReference type="EMBL" id="KAK0645296.1"/>
    </source>
</evidence>
<feature type="chain" id="PRO_5041421762" description="Fungal calcium binding protein domain-containing protein" evidence="1">
    <location>
        <begin position="19"/>
        <end position="103"/>
    </location>
</feature>
<sequence length="103" mass="10257">MQFTTTLIASILAVAAAAAPNAAAVADVEKRQLLECTVRCPTVLAAVACIGAGVANQDATAVLQCVGGNASLLCQCVDCVERLPGLDVLQALLDANGICTGTA</sequence>
<protein>
    <recommendedName>
        <fullName evidence="4">Fungal calcium binding protein domain-containing protein</fullName>
    </recommendedName>
</protein>
<gene>
    <name evidence="2" type="ORF">DIS24_g8065</name>
</gene>
<keyword evidence="3" id="KW-1185">Reference proteome</keyword>
<organism evidence="2 3">
    <name type="scientific">Lasiodiplodia hormozganensis</name>
    <dbReference type="NCBI Taxonomy" id="869390"/>
    <lineage>
        <taxon>Eukaryota</taxon>
        <taxon>Fungi</taxon>
        <taxon>Dikarya</taxon>
        <taxon>Ascomycota</taxon>
        <taxon>Pezizomycotina</taxon>
        <taxon>Dothideomycetes</taxon>
        <taxon>Dothideomycetes incertae sedis</taxon>
        <taxon>Botryosphaeriales</taxon>
        <taxon>Botryosphaeriaceae</taxon>
        <taxon>Lasiodiplodia</taxon>
    </lineage>
</organism>